<dbReference type="Proteomes" id="UP001501496">
    <property type="component" value="Unassembled WGS sequence"/>
</dbReference>
<name>A0ABP8CEK3_9FLAO</name>
<proteinExistence type="predicted"/>
<feature type="transmembrane region" description="Helical" evidence="1">
    <location>
        <begin position="168"/>
        <end position="186"/>
    </location>
</feature>
<keyword evidence="1" id="KW-0812">Transmembrane</keyword>
<feature type="transmembrane region" description="Helical" evidence="1">
    <location>
        <begin position="268"/>
        <end position="286"/>
    </location>
</feature>
<organism evidence="2 3">
    <name type="scientific">Postechiella marina</name>
    <dbReference type="NCBI Taxonomy" id="943941"/>
    <lineage>
        <taxon>Bacteria</taxon>
        <taxon>Pseudomonadati</taxon>
        <taxon>Bacteroidota</taxon>
        <taxon>Flavobacteriia</taxon>
        <taxon>Flavobacteriales</taxon>
        <taxon>Flavobacteriaceae</taxon>
        <taxon>Postechiella</taxon>
    </lineage>
</organism>
<keyword evidence="1" id="KW-1133">Transmembrane helix</keyword>
<evidence type="ECO:0000313" key="2">
    <source>
        <dbReference type="EMBL" id="GAA4238249.1"/>
    </source>
</evidence>
<dbReference type="EMBL" id="BAABCA010000006">
    <property type="protein sequence ID" value="GAA4238249.1"/>
    <property type="molecule type" value="Genomic_DNA"/>
</dbReference>
<dbReference type="InterPro" id="IPR025291">
    <property type="entry name" value="DUF4153"/>
</dbReference>
<feature type="transmembrane region" description="Helical" evidence="1">
    <location>
        <begin position="95"/>
        <end position="111"/>
    </location>
</feature>
<feature type="transmembrane region" description="Helical" evidence="1">
    <location>
        <begin position="361"/>
        <end position="384"/>
    </location>
</feature>
<keyword evidence="1" id="KW-0472">Membrane</keyword>
<evidence type="ECO:0008006" key="4">
    <source>
        <dbReference type="Google" id="ProtNLM"/>
    </source>
</evidence>
<evidence type="ECO:0000313" key="3">
    <source>
        <dbReference type="Proteomes" id="UP001501496"/>
    </source>
</evidence>
<sequence length="463" mass="53195">MKNIPLIIGAILFSILFNKQNLGLNLSLFSIITTIILLINNQSVFKLKSTKAYSILYLITAIAVFVYNNNLALIANIVCYFTLIGHVSEHKSSIYLNWINGLYSSFVGYVHRNFKNKDGTNKTTLKKEIDYFHLAKIIGIPFAVLIIFIGLYKNGNPMFNGLINKIDLSFINIQWLLVAMVGYYLLSNISKPVIVDSTTIKDINTNNLLAKPNNLGVDKLKKEHQLGFVLILLLNLLILLFLITDITYLITENDFRASSFSNQVHSGINALIASIIIAIAIILYFFRGDLNFYKDNKNLKTVAYIWMLLNAILVINIIIKDCQYIYFFGLTYKRIGVLVYLLLTTIGLITTSIKIKNIKNFWYLLRINTLTAFTILVVSCTVNWDSCITIYNLNYAQSMDFNYLINLSNNNTFILKNYIDNNDLNIKSKRAVQQKFNKYIYLLKQKNWQEIQFDNLKLIKTND</sequence>
<dbReference type="RefSeq" id="WP_344788929.1">
    <property type="nucleotide sequence ID" value="NZ_BAABCA010000006.1"/>
</dbReference>
<gene>
    <name evidence="2" type="ORF">GCM10022291_28010</name>
</gene>
<protein>
    <recommendedName>
        <fullName evidence="4">DUF4173 domain-containing protein</fullName>
    </recommendedName>
</protein>
<keyword evidence="3" id="KW-1185">Reference proteome</keyword>
<feature type="transmembrane region" description="Helical" evidence="1">
    <location>
        <begin position="131"/>
        <end position="152"/>
    </location>
</feature>
<feature type="transmembrane region" description="Helical" evidence="1">
    <location>
        <begin position="52"/>
        <end position="83"/>
    </location>
</feature>
<accession>A0ABP8CEK3</accession>
<comment type="caution">
    <text evidence="2">The sequence shown here is derived from an EMBL/GenBank/DDBJ whole genome shotgun (WGS) entry which is preliminary data.</text>
</comment>
<feature type="transmembrane region" description="Helical" evidence="1">
    <location>
        <begin position="298"/>
        <end position="319"/>
    </location>
</feature>
<evidence type="ECO:0000256" key="1">
    <source>
        <dbReference type="SAM" id="Phobius"/>
    </source>
</evidence>
<reference evidence="3" key="1">
    <citation type="journal article" date="2019" name="Int. J. Syst. Evol. Microbiol.">
        <title>The Global Catalogue of Microorganisms (GCM) 10K type strain sequencing project: providing services to taxonomists for standard genome sequencing and annotation.</title>
        <authorList>
            <consortium name="The Broad Institute Genomics Platform"/>
            <consortium name="The Broad Institute Genome Sequencing Center for Infectious Disease"/>
            <person name="Wu L."/>
            <person name="Ma J."/>
        </authorList>
    </citation>
    <scope>NUCLEOTIDE SEQUENCE [LARGE SCALE GENOMIC DNA]</scope>
    <source>
        <strain evidence="3">JCM 17630</strain>
    </source>
</reference>
<dbReference type="Pfam" id="PF13687">
    <property type="entry name" value="DUF4153"/>
    <property type="match status" value="1"/>
</dbReference>
<feature type="transmembrane region" description="Helical" evidence="1">
    <location>
        <begin position="325"/>
        <end position="349"/>
    </location>
</feature>
<feature type="transmembrane region" description="Helical" evidence="1">
    <location>
        <begin position="226"/>
        <end position="248"/>
    </location>
</feature>
<feature type="transmembrane region" description="Helical" evidence="1">
    <location>
        <begin position="22"/>
        <end position="40"/>
    </location>
</feature>